<proteinExistence type="predicted"/>
<reference evidence="1" key="2">
    <citation type="journal article" date="2015" name="Data Brief">
        <title>Shoot transcriptome of the giant reed, Arundo donax.</title>
        <authorList>
            <person name="Barrero R.A."/>
            <person name="Guerrero F.D."/>
            <person name="Moolhuijzen P."/>
            <person name="Goolsby J.A."/>
            <person name="Tidwell J."/>
            <person name="Bellgard S.E."/>
            <person name="Bellgard M.I."/>
        </authorList>
    </citation>
    <scope>NUCLEOTIDE SEQUENCE</scope>
    <source>
        <tissue evidence="1">Shoot tissue taken approximately 20 cm above the soil surface</tissue>
    </source>
</reference>
<dbReference type="EMBL" id="GBRH01240367">
    <property type="protein sequence ID" value="JAD57528.1"/>
    <property type="molecule type" value="Transcribed_RNA"/>
</dbReference>
<protein>
    <submittedName>
        <fullName evidence="1">Uncharacterized protein</fullName>
    </submittedName>
</protein>
<sequence>MFLSLKSDVCVLDVLVSCMYASIDLLFSSSPSLFSMSSQARYLSL</sequence>
<organism evidence="1">
    <name type="scientific">Arundo donax</name>
    <name type="common">Giant reed</name>
    <name type="synonym">Donax arundinaceus</name>
    <dbReference type="NCBI Taxonomy" id="35708"/>
    <lineage>
        <taxon>Eukaryota</taxon>
        <taxon>Viridiplantae</taxon>
        <taxon>Streptophyta</taxon>
        <taxon>Embryophyta</taxon>
        <taxon>Tracheophyta</taxon>
        <taxon>Spermatophyta</taxon>
        <taxon>Magnoliopsida</taxon>
        <taxon>Liliopsida</taxon>
        <taxon>Poales</taxon>
        <taxon>Poaceae</taxon>
        <taxon>PACMAD clade</taxon>
        <taxon>Arundinoideae</taxon>
        <taxon>Arundineae</taxon>
        <taxon>Arundo</taxon>
    </lineage>
</organism>
<accession>A0A0A9B5V6</accession>
<reference evidence="1" key="1">
    <citation type="submission" date="2014-09" db="EMBL/GenBank/DDBJ databases">
        <authorList>
            <person name="Magalhaes I.L.F."/>
            <person name="Oliveira U."/>
            <person name="Santos F.R."/>
            <person name="Vidigal T.H.D.A."/>
            <person name="Brescovit A.D."/>
            <person name="Santos A.J."/>
        </authorList>
    </citation>
    <scope>NUCLEOTIDE SEQUENCE</scope>
    <source>
        <tissue evidence="1">Shoot tissue taken approximately 20 cm above the soil surface</tissue>
    </source>
</reference>
<dbReference type="AlphaFoldDB" id="A0A0A9B5V6"/>
<name>A0A0A9B5V6_ARUDO</name>
<evidence type="ECO:0000313" key="1">
    <source>
        <dbReference type="EMBL" id="JAD57528.1"/>
    </source>
</evidence>